<dbReference type="NCBIfam" id="NF001453">
    <property type="entry name" value="PRK00312.1"/>
    <property type="match status" value="1"/>
</dbReference>
<dbReference type="EC" id="2.1.1.77" evidence="7"/>
<sequence length="221" mass="24403">MARSFRGIGMTSQRTRDRLIQQLRQEGVSDERVLAVLRELPRHIFVDEALAGRAYENTALPVGHGQTISQPFIVARMTEAIIADRQPEKVLEIGTGCGYQTAVLAKLVGQVFTVERISALSVGARERLWALGINNVHMKHGDGNEGWVENSPYDAIMVTAAPAEVPKALLQQLVPDGRMVIPVGAERESQKLLLISRSGQHFDEQVIEDVIFVRMLSGVLK</sequence>
<keyword evidence="6 7" id="KW-0949">S-adenosyl-L-methionine</keyword>
<keyword evidence="3 7" id="KW-0963">Cytoplasm</keyword>
<keyword evidence="4 7" id="KW-0489">Methyltransferase</keyword>
<dbReference type="SUPFAM" id="SSF53335">
    <property type="entry name" value="S-adenosyl-L-methionine-dependent methyltransferases"/>
    <property type="match status" value="1"/>
</dbReference>
<reference evidence="9" key="1">
    <citation type="submission" date="2019-02" db="EMBL/GenBank/DDBJ databases">
        <authorList>
            <person name="Gruber-Vodicka R. H."/>
            <person name="Seah K. B. B."/>
        </authorList>
    </citation>
    <scope>NUCLEOTIDE SEQUENCE</scope>
    <source>
        <strain evidence="9">BECK_M6</strain>
        <strain evidence="8">BECK_M7</strain>
    </source>
</reference>
<evidence type="ECO:0000256" key="3">
    <source>
        <dbReference type="ARBA" id="ARBA00022490"/>
    </source>
</evidence>
<dbReference type="GO" id="GO:0032259">
    <property type="term" value="P:methylation"/>
    <property type="evidence" value="ECO:0007669"/>
    <property type="project" value="UniProtKB-KW"/>
</dbReference>
<organism evidence="9">
    <name type="scientific">Candidatus Kentrum sp. LFY</name>
    <dbReference type="NCBI Taxonomy" id="2126342"/>
    <lineage>
        <taxon>Bacteria</taxon>
        <taxon>Pseudomonadati</taxon>
        <taxon>Pseudomonadota</taxon>
        <taxon>Gammaproteobacteria</taxon>
        <taxon>Candidatus Kentrum</taxon>
    </lineage>
</organism>
<evidence type="ECO:0000256" key="1">
    <source>
        <dbReference type="ARBA" id="ARBA00004496"/>
    </source>
</evidence>
<dbReference type="GO" id="GO:0030091">
    <property type="term" value="P:protein repair"/>
    <property type="evidence" value="ECO:0007669"/>
    <property type="project" value="UniProtKB-UniRule"/>
</dbReference>
<dbReference type="FunFam" id="3.40.50.150:FF:000010">
    <property type="entry name" value="Protein-L-isoaspartate O-methyltransferase"/>
    <property type="match status" value="1"/>
</dbReference>
<dbReference type="EMBL" id="CAADFH010000091">
    <property type="protein sequence ID" value="VFJ98929.1"/>
    <property type="molecule type" value="Genomic_DNA"/>
</dbReference>
<dbReference type="CDD" id="cd02440">
    <property type="entry name" value="AdoMet_MTases"/>
    <property type="match status" value="1"/>
</dbReference>
<comment type="similarity">
    <text evidence="2 7">Belongs to the methyltransferase superfamily. L-isoaspartyl/D-aspartyl protein methyltransferase family.</text>
</comment>
<dbReference type="GO" id="GO:0004719">
    <property type="term" value="F:protein-L-isoaspartate (D-aspartate) O-methyltransferase activity"/>
    <property type="evidence" value="ECO:0007669"/>
    <property type="project" value="UniProtKB-UniRule"/>
</dbReference>
<dbReference type="PANTHER" id="PTHR11579:SF0">
    <property type="entry name" value="PROTEIN-L-ISOASPARTATE(D-ASPARTATE) O-METHYLTRANSFERASE"/>
    <property type="match status" value="1"/>
</dbReference>
<comment type="subcellular location">
    <subcellularLocation>
        <location evidence="1 7">Cytoplasm</location>
    </subcellularLocation>
</comment>
<comment type="function">
    <text evidence="7">Catalyzes the methyl esterification of L-isoaspartyl residues in peptides and proteins that result from spontaneous decomposition of normal L-aspartyl and L-asparaginyl residues. It plays a role in the repair and/or degradation of damaged proteins.</text>
</comment>
<evidence type="ECO:0000256" key="6">
    <source>
        <dbReference type="ARBA" id="ARBA00022691"/>
    </source>
</evidence>
<dbReference type="NCBIfam" id="TIGR00080">
    <property type="entry name" value="pimt"/>
    <property type="match status" value="1"/>
</dbReference>
<comment type="catalytic activity">
    <reaction evidence="7">
        <text>[protein]-L-isoaspartate + S-adenosyl-L-methionine = [protein]-L-isoaspartate alpha-methyl ester + S-adenosyl-L-homocysteine</text>
        <dbReference type="Rhea" id="RHEA:12705"/>
        <dbReference type="Rhea" id="RHEA-COMP:12143"/>
        <dbReference type="Rhea" id="RHEA-COMP:12144"/>
        <dbReference type="ChEBI" id="CHEBI:57856"/>
        <dbReference type="ChEBI" id="CHEBI:59789"/>
        <dbReference type="ChEBI" id="CHEBI:90596"/>
        <dbReference type="ChEBI" id="CHEBI:90598"/>
        <dbReference type="EC" id="2.1.1.77"/>
    </reaction>
</comment>
<dbReference type="GO" id="GO:0005737">
    <property type="term" value="C:cytoplasm"/>
    <property type="evidence" value="ECO:0007669"/>
    <property type="project" value="UniProtKB-SubCell"/>
</dbReference>
<dbReference type="HAMAP" id="MF_00090">
    <property type="entry name" value="PIMT"/>
    <property type="match status" value="1"/>
</dbReference>
<evidence type="ECO:0000313" key="9">
    <source>
        <dbReference type="EMBL" id="VFJ98929.1"/>
    </source>
</evidence>
<evidence type="ECO:0000313" key="8">
    <source>
        <dbReference type="EMBL" id="VFJ96431.1"/>
    </source>
</evidence>
<gene>
    <name evidence="7" type="primary">pcm</name>
    <name evidence="9" type="ORF">BECKLFY1418A_GA0070994_10911</name>
    <name evidence="8" type="ORF">BECKLFY1418B_GA0070995_10852</name>
</gene>
<dbReference type="PROSITE" id="PS01279">
    <property type="entry name" value="PCMT"/>
    <property type="match status" value="1"/>
</dbReference>
<evidence type="ECO:0000256" key="4">
    <source>
        <dbReference type="ARBA" id="ARBA00022603"/>
    </source>
</evidence>
<proteinExistence type="inferred from homology"/>
<dbReference type="Gene3D" id="3.40.50.150">
    <property type="entry name" value="Vaccinia Virus protein VP39"/>
    <property type="match status" value="1"/>
</dbReference>
<keyword evidence="5 7" id="KW-0808">Transferase</keyword>
<evidence type="ECO:0000256" key="2">
    <source>
        <dbReference type="ARBA" id="ARBA00005369"/>
    </source>
</evidence>
<dbReference type="InterPro" id="IPR029063">
    <property type="entry name" value="SAM-dependent_MTases_sf"/>
</dbReference>
<dbReference type="InterPro" id="IPR000682">
    <property type="entry name" value="PCMT"/>
</dbReference>
<dbReference type="Pfam" id="PF01135">
    <property type="entry name" value="PCMT"/>
    <property type="match status" value="1"/>
</dbReference>
<feature type="active site" evidence="7">
    <location>
        <position position="69"/>
    </location>
</feature>
<dbReference type="AlphaFoldDB" id="A0A450V2D5"/>
<accession>A0A450V2D5</accession>
<evidence type="ECO:0000256" key="5">
    <source>
        <dbReference type="ARBA" id="ARBA00022679"/>
    </source>
</evidence>
<name>A0A450V2D5_9GAMM</name>
<dbReference type="EMBL" id="CAADFF010000085">
    <property type="protein sequence ID" value="VFJ96431.1"/>
    <property type="molecule type" value="Genomic_DNA"/>
</dbReference>
<evidence type="ECO:0000256" key="7">
    <source>
        <dbReference type="HAMAP-Rule" id="MF_00090"/>
    </source>
</evidence>
<dbReference type="PANTHER" id="PTHR11579">
    <property type="entry name" value="PROTEIN-L-ISOASPARTATE O-METHYLTRANSFERASE"/>
    <property type="match status" value="1"/>
</dbReference>
<protein>
    <recommendedName>
        <fullName evidence="7">Protein-L-isoaspartate O-methyltransferase</fullName>
        <ecNumber evidence="7">2.1.1.77</ecNumber>
    </recommendedName>
    <alternativeName>
        <fullName evidence="7">L-isoaspartyl protein carboxyl methyltransferase</fullName>
    </alternativeName>
    <alternativeName>
        <fullName evidence="7">Protein L-isoaspartyl methyltransferase</fullName>
    </alternativeName>
    <alternativeName>
        <fullName evidence="7">Protein-beta-aspartate methyltransferase</fullName>
        <shortName evidence="7">PIMT</shortName>
    </alternativeName>
</protein>